<sequence length="179" mass="21111">MIEKVILVDSNDNQIGLMEKMEAHISGELHRAFSIFIFNSKGELLLQQRALNKYHSGGKWTNTCCSHPRENEHTIMAAYRRLKEEMGMECRLDYGFNFIYRTEVTDGILEHEFDHVYFGVSDDTPILAPLEVAAFRYMSMDELSKDIELNPEEYTEWLKICLERVMVYYYKIFNHGYID</sequence>
<keyword evidence="13" id="KW-1185">Reference proteome</keyword>
<organism evidence="12 13">
    <name type="scientific">Pedobacter boryungensis</name>
    <dbReference type="NCBI Taxonomy" id="869962"/>
    <lineage>
        <taxon>Bacteria</taxon>
        <taxon>Pseudomonadati</taxon>
        <taxon>Bacteroidota</taxon>
        <taxon>Sphingobacteriia</taxon>
        <taxon>Sphingobacteriales</taxon>
        <taxon>Sphingobacteriaceae</taxon>
        <taxon>Pedobacter</taxon>
    </lineage>
</organism>
<reference evidence="12 13" key="1">
    <citation type="submission" date="2020-05" db="EMBL/GenBank/DDBJ databases">
        <title>Description of Pedobacter foliorum sp. nov.</title>
        <authorList>
            <person name="Qi S."/>
            <person name="Carlier A."/>
            <person name="Cnockaert M."/>
            <person name="Vandamme P."/>
        </authorList>
    </citation>
    <scope>NUCLEOTIDE SEQUENCE [LARGE SCALE GENOMIC DNA]</scope>
    <source>
        <strain evidence="12 13">LMG 31300</strain>
    </source>
</reference>
<evidence type="ECO:0000256" key="7">
    <source>
        <dbReference type="ARBA" id="ARBA00023211"/>
    </source>
</evidence>
<dbReference type="InterPro" id="IPR056375">
    <property type="entry name" value="Idi_bact"/>
</dbReference>
<keyword evidence="4" id="KW-0963">Cytoplasm</keyword>
<dbReference type="InterPro" id="IPR011876">
    <property type="entry name" value="IsopentenylPP_isomerase_typ1"/>
</dbReference>
<keyword evidence="8" id="KW-0414">Isoprene biosynthesis</keyword>
<dbReference type="PROSITE" id="PS51462">
    <property type="entry name" value="NUDIX"/>
    <property type="match status" value="1"/>
</dbReference>
<dbReference type="GO" id="GO:0004452">
    <property type="term" value="F:isopentenyl-diphosphate delta-isomerase activity"/>
    <property type="evidence" value="ECO:0007669"/>
    <property type="project" value="UniProtKB-EC"/>
</dbReference>
<evidence type="ECO:0000313" key="12">
    <source>
        <dbReference type="EMBL" id="NQX30622.1"/>
    </source>
</evidence>
<gene>
    <name evidence="12" type="primary">idi</name>
    <name evidence="12" type="ORF">HQN85_02735</name>
</gene>
<dbReference type="SUPFAM" id="SSF55811">
    <property type="entry name" value="Nudix"/>
    <property type="match status" value="1"/>
</dbReference>
<dbReference type="PIRSF" id="PIRSF018427">
    <property type="entry name" value="Isopntndiph_ism"/>
    <property type="match status" value="1"/>
</dbReference>
<evidence type="ECO:0000256" key="10">
    <source>
        <dbReference type="NCBIfam" id="TIGR02150"/>
    </source>
</evidence>
<evidence type="ECO:0000259" key="11">
    <source>
        <dbReference type="PROSITE" id="PS51462"/>
    </source>
</evidence>
<evidence type="ECO:0000256" key="1">
    <source>
        <dbReference type="ARBA" id="ARBA00004826"/>
    </source>
</evidence>
<keyword evidence="9 12" id="KW-0413">Isomerase</keyword>
<comment type="similarity">
    <text evidence="2">Belongs to the IPP isomerase type 1 family.</text>
</comment>
<accession>A0ABX2D9U0</accession>
<keyword evidence="5" id="KW-0479">Metal-binding</keyword>
<proteinExistence type="inferred from homology"/>
<dbReference type="InterPro" id="IPR015797">
    <property type="entry name" value="NUDIX_hydrolase-like_dom_sf"/>
</dbReference>
<dbReference type="InterPro" id="IPR000086">
    <property type="entry name" value="NUDIX_hydrolase_dom"/>
</dbReference>
<comment type="pathway">
    <text evidence="1">Isoprenoid biosynthesis; dimethylallyl diphosphate biosynthesis; dimethylallyl diphosphate from isopentenyl diphosphate: step 1/1.</text>
</comment>
<protein>
    <recommendedName>
        <fullName evidence="3 10">Isopentenyl-diphosphate delta-isomerase</fullName>
        <ecNumber evidence="3 10">5.3.3.2</ecNumber>
    </recommendedName>
</protein>
<evidence type="ECO:0000256" key="2">
    <source>
        <dbReference type="ARBA" id="ARBA00007579"/>
    </source>
</evidence>
<keyword evidence="7" id="KW-0464">Manganese</keyword>
<dbReference type="PANTHER" id="PTHR10885:SF0">
    <property type="entry name" value="ISOPENTENYL-DIPHOSPHATE DELTA-ISOMERASE"/>
    <property type="match status" value="1"/>
</dbReference>
<keyword evidence="6" id="KW-0460">Magnesium</keyword>
<name>A0ABX2D9U0_9SPHI</name>
<evidence type="ECO:0000256" key="8">
    <source>
        <dbReference type="ARBA" id="ARBA00023229"/>
    </source>
</evidence>
<dbReference type="HAMAP" id="MF_00202">
    <property type="entry name" value="Idi"/>
    <property type="match status" value="1"/>
</dbReference>
<dbReference type="Proteomes" id="UP000762110">
    <property type="component" value="Unassembled WGS sequence"/>
</dbReference>
<evidence type="ECO:0000256" key="6">
    <source>
        <dbReference type="ARBA" id="ARBA00022842"/>
    </source>
</evidence>
<dbReference type="NCBIfam" id="NF002995">
    <property type="entry name" value="PRK03759.1"/>
    <property type="match status" value="1"/>
</dbReference>
<dbReference type="RefSeq" id="WP_173268809.1">
    <property type="nucleotide sequence ID" value="NZ_JABMKV010000001.1"/>
</dbReference>
<evidence type="ECO:0000313" key="13">
    <source>
        <dbReference type="Proteomes" id="UP000762110"/>
    </source>
</evidence>
<dbReference type="CDD" id="cd02885">
    <property type="entry name" value="NUDIX_IPP_Isomerase"/>
    <property type="match status" value="1"/>
</dbReference>
<evidence type="ECO:0000256" key="5">
    <source>
        <dbReference type="ARBA" id="ARBA00022723"/>
    </source>
</evidence>
<feature type="domain" description="Nudix hydrolase" evidence="11">
    <location>
        <begin position="28"/>
        <end position="160"/>
    </location>
</feature>
<evidence type="ECO:0000256" key="4">
    <source>
        <dbReference type="ARBA" id="ARBA00022490"/>
    </source>
</evidence>
<comment type="caution">
    <text evidence="12">The sequence shown here is derived from an EMBL/GenBank/DDBJ whole genome shotgun (WGS) entry which is preliminary data.</text>
</comment>
<dbReference type="PANTHER" id="PTHR10885">
    <property type="entry name" value="ISOPENTENYL-DIPHOSPHATE DELTA-ISOMERASE"/>
    <property type="match status" value="1"/>
</dbReference>
<dbReference type="EMBL" id="JABMKV010000001">
    <property type="protein sequence ID" value="NQX30622.1"/>
    <property type="molecule type" value="Genomic_DNA"/>
</dbReference>
<dbReference type="NCBIfam" id="TIGR02150">
    <property type="entry name" value="IPP_isom_1"/>
    <property type="match status" value="1"/>
</dbReference>
<evidence type="ECO:0000256" key="3">
    <source>
        <dbReference type="ARBA" id="ARBA00012057"/>
    </source>
</evidence>
<dbReference type="EC" id="5.3.3.2" evidence="3 10"/>
<evidence type="ECO:0000256" key="9">
    <source>
        <dbReference type="ARBA" id="ARBA00023235"/>
    </source>
</evidence>
<dbReference type="Pfam" id="PF00293">
    <property type="entry name" value="NUDIX"/>
    <property type="match status" value="1"/>
</dbReference>
<dbReference type="Gene3D" id="3.90.79.10">
    <property type="entry name" value="Nucleoside Triphosphate Pyrophosphohydrolase"/>
    <property type="match status" value="1"/>
</dbReference>